<keyword evidence="1" id="KW-0175">Coiled coil</keyword>
<dbReference type="EMBL" id="BK016047">
    <property type="protein sequence ID" value="DAF91253.1"/>
    <property type="molecule type" value="Genomic_DNA"/>
</dbReference>
<sequence length="70" mass="7844">MNEQINQQIDQLVIEELGNDVAALSHKAATYKALCRIAEAELQQLKNIINSDEELKAKFEEVKGKMTNGN</sequence>
<evidence type="ECO:0000256" key="1">
    <source>
        <dbReference type="SAM" id="Coils"/>
    </source>
</evidence>
<organism evidence="2">
    <name type="scientific">Siphoviridae sp. ctcC24</name>
    <dbReference type="NCBI Taxonomy" id="2825570"/>
    <lineage>
        <taxon>Viruses</taxon>
        <taxon>Duplodnaviria</taxon>
        <taxon>Heunggongvirae</taxon>
        <taxon>Uroviricota</taxon>
        <taxon>Caudoviricetes</taxon>
    </lineage>
</organism>
<proteinExistence type="predicted"/>
<reference evidence="2" key="1">
    <citation type="journal article" date="2021" name="Proc. Natl. Acad. Sci. U.S.A.">
        <title>A Catalog of Tens of Thousands of Viruses from Human Metagenomes Reveals Hidden Associations with Chronic Diseases.</title>
        <authorList>
            <person name="Tisza M.J."/>
            <person name="Buck C.B."/>
        </authorList>
    </citation>
    <scope>NUCLEOTIDE SEQUENCE</scope>
    <source>
        <strain evidence="2">CtcC24</strain>
    </source>
</reference>
<name>A0A8S5U9V0_9CAUD</name>
<accession>A0A8S5U9V0</accession>
<protein>
    <submittedName>
        <fullName evidence="2">Nuclear pore complex protein</fullName>
    </submittedName>
</protein>
<feature type="coiled-coil region" evidence="1">
    <location>
        <begin position="28"/>
        <end position="62"/>
    </location>
</feature>
<evidence type="ECO:0000313" key="2">
    <source>
        <dbReference type="EMBL" id="DAF91253.1"/>
    </source>
</evidence>